<organism evidence="1 2">
    <name type="scientific">Elysia marginata</name>
    <dbReference type="NCBI Taxonomy" id="1093978"/>
    <lineage>
        <taxon>Eukaryota</taxon>
        <taxon>Metazoa</taxon>
        <taxon>Spiralia</taxon>
        <taxon>Lophotrochozoa</taxon>
        <taxon>Mollusca</taxon>
        <taxon>Gastropoda</taxon>
        <taxon>Heterobranchia</taxon>
        <taxon>Euthyneura</taxon>
        <taxon>Panpulmonata</taxon>
        <taxon>Sacoglossa</taxon>
        <taxon>Placobranchoidea</taxon>
        <taxon>Plakobranchidae</taxon>
        <taxon>Elysia</taxon>
    </lineage>
</organism>
<name>A0AAV4HP31_9GAST</name>
<dbReference type="AlphaFoldDB" id="A0AAV4HP31"/>
<gene>
    <name evidence="1" type="ORF">ElyMa_004504300</name>
</gene>
<reference evidence="1 2" key="1">
    <citation type="journal article" date="2021" name="Elife">
        <title>Chloroplast acquisition without the gene transfer in kleptoplastic sea slugs, Plakobranchus ocellatus.</title>
        <authorList>
            <person name="Maeda T."/>
            <person name="Takahashi S."/>
            <person name="Yoshida T."/>
            <person name="Shimamura S."/>
            <person name="Takaki Y."/>
            <person name="Nagai Y."/>
            <person name="Toyoda A."/>
            <person name="Suzuki Y."/>
            <person name="Arimoto A."/>
            <person name="Ishii H."/>
            <person name="Satoh N."/>
            <person name="Nishiyama T."/>
            <person name="Hasebe M."/>
            <person name="Maruyama T."/>
            <person name="Minagawa J."/>
            <person name="Obokata J."/>
            <person name="Shigenobu S."/>
        </authorList>
    </citation>
    <scope>NUCLEOTIDE SEQUENCE [LARGE SCALE GENOMIC DNA]</scope>
</reference>
<evidence type="ECO:0000313" key="2">
    <source>
        <dbReference type="Proteomes" id="UP000762676"/>
    </source>
</evidence>
<dbReference type="Proteomes" id="UP000762676">
    <property type="component" value="Unassembled WGS sequence"/>
</dbReference>
<proteinExistence type="predicted"/>
<keyword evidence="2" id="KW-1185">Reference proteome</keyword>
<sequence>MANAKQFAWCVWQSQSNLLGARRQLSWTVRRFPWNAQLAQVSRWENLFGVLPDPAGHKRKAPQPRRGTGHLRPFRYGGALGVHKDNTQWINFQQIKNSKWKNSQQ</sequence>
<comment type="caution">
    <text evidence="1">The sequence shown here is derived from an EMBL/GenBank/DDBJ whole genome shotgun (WGS) entry which is preliminary data.</text>
</comment>
<accession>A0AAV4HP31</accession>
<evidence type="ECO:0000313" key="1">
    <source>
        <dbReference type="EMBL" id="GFR98526.1"/>
    </source>
</evidence>
<protein>
    <submittedName>
        <fullName evidence="1">Uncharacterized protein</fullName>
    </submittedName>
</protein>
<dbReference type="EMBL" id="BMAT01009098">
    <property type="protein sequence ID" value="GFR98526.1"/>
    <property type="molecule type" value="Genomic_DNA"/>
</dbReference>